<proteinExistence type="predicted"/>
<evidence type="ECO:0000313" key="4">
    <source>
        <dbReference type="Proteomes" id="UP001159428"/>
    </source>
</evidence>
<feature type="compositionally biased region" description="Acidic residues" evidence="1">
    <location>
        <begin position="108"/>
        <end position="118"/>
    </location>
</feature>
<evidence type="ECO:0008006" key="5">
    <source>
        <dbReference type="Google" id="ProtNLM"/>
    </source>
</evidence>
<dbReference type="Proteomes" id="UP001159428">
    <property type="component" value="Unassembled WGS sequence"/>
</dbReference>
<protein>
    <recommendedName>
        <fullName evidence="5">Secreted protein</fullName>
    </recommendedName>
</protein>
<sequence length="127" mass="14262">MFLFLASFCLCLNPVDSRPTEYEMGDPFYVPLPLALPGGRGVNYLSHQTETFGDELSSRISQQSREVANLGDEIQRDTTQQSQQIEDIGREVDADESIPFPASHAGDEFPDVDEDDDGYNSWPTEER</sequence>
<keyword evidence="2" id="KW-0732">Signal</keyword>
<accession>A0AAU9XP20</accession>
<gene>
    <name evidence="3" type="ORF">PMEA_00026661</name>
</gene>
<dbReference type="EMBL" id="CALNXJ010000051">
    <property type="protein sequence ID" value="CAH3152385.1"/>
    <property type="molecule type" value="Genomic_DNA"/>
</dbReference>
<name>A0AAU9XP20_9CNID</name>
<feature type="region of interest" description="Disordered" evidence="1">
    <location>
        <begin position="63"/>
        <end position="127"/>
    </location>
</feature>
<evidence type="ECO:0000256" key="1">
    <source>
        <dbReference type="SAM" id="MobiDB-lite"/>
    </source>
</evidence>
<keyword evidence="4" id="KW-1185">Reference proteome</keyword>
<feature type="chain" id="PRO_5043359016" description="Secreted protein" evidence="2">
    <location>
        <begin position="18"/>
        <end position="127"/>
    </location>
</feature>
<evidence type="ECO:0000256" key="2">
    <source>
        <dbReference type="SAM" id="SignalP"/>
    </source>
</evidence>
<organism evidence="3 4">
    <name type="scientific">Pocillopora meandrina</name>
    <dbReference type="NCBI Taxonomy" id="46732"/>
    <lineage>
        <taxon>Eukaryota</taxon>
        <taxon>Metazoa</taxon>
        <taxon>Cnidaria</taxon>
        <taxon>Anthozoa</taxon>
        <taxon>Hexacorallia</taxon>
        <taxon>Scleractinia</taxon>
        <taxon>Astrocoeniina</taxon>
        <taxon>Pocilloporidae</taxon>
        <taxon>Pocillopora</taxon>
    </lineage>
</organism>
<evidence type="ECO:0000313" key="3">
    <source>
        <dbReference type="EMBL" id="CAH3152385.1"/>
    </source>
</evidence>
<comment type="caution">
    <text evidence="3">The sequence shown here is derived from an EMBL/GenBank/DDBJ whole genome shotgun (WGS) entry which is preliminary data.</text>
</comment>
<reference evidence="3 4" key="1">
    <citation type="submission" date="2022-05" db="EMBL/GenBank/DDBJ databases">
        <authorList>
            <consortium name="Genoscope - CEA"/>
            <person name="William W."/>
        </authorList>
    </citation>
    <scope>NUCLEOTIDE SEQUENCE [LARGE SCALE GENOMIC DNA]</scope>
</reference>
<dbReference type="AlphaFoldDB" id="A0AAU9XP20"/>
<feature type="signal peptide" evidence="2">
    <location>
        <begin position="1"/>
        <end position="17"/>
    </location>
</feature>